<feature type="transmembrane region" description="Helical" evidence="1">
    <location>
        <begin position="70"/>
        <end position="88"/>
    </location>
</feature>
<accession>A0A239D8P8</accession>
<feature type="transmembrane region" description="Helical" evidence="1">
    <location>
        <begin position="145"/>
        <end position="165"/>
    </location>
</feature>
<protein>
    <submittedName>
        <fullName evidence="2">Uncharacterized protein</fullName>
    </submittedName>
</protein>
<evidence type="ECO:0000313" key="2">
    <source>
        <dbReference type="EMBL" id="SNS27973.1"/>
    </source>
</evidence>
<keyword evidence="1" id="KW-0472">Membrane</keyword>
<reference evidence="3" key="1">
    <citation type="submission" date="2017-06" db="EMBL/GenBank/DDBJ databases">
        <authorList>
            <person name="Varghese N."/>
            <person name="Submissions S."/>
        </authorList>
    </citation>
    <scope>NUCLEOTIDE SEQUENCE [LARGE SCALE GENOMIC DNA]</scope>
    <source>
        <strain evidence="3">DSM 46839</strain>
    </source>
</reference>
<sequence>MRVVNADGADGWFVRAAAVIGDLSNPFYREERQRDVWNEASAVALQVLLWMSWLAATAAVWIIGAPAVPYAWAMIAIIAIAVWIAVLYARSLGVDATDSRWIRWPRMIPYLALLGLFSVGLLLASEDLLQAAESYPSLIRGFVQGAVVGAPLGLAALVVGLLLDLKRSRARKRR</sequence>
<gene>
    <name evidence="2" type="ORF">SAMN06893096_10339</name>
</gene>
<keyword evidence="3" id="KW-1185">Reference proteome</keyword>
<dbReference type="AlphaFoldDB" id="A0A239D8P8"/>
<dbReference type="EMBL" id="FZOO01000003">
    <property type="protein sequence ID" value="SNS27973.1"/>
    <property type="molecule type" value="Genomic_DNA"/>
</dbReference>
<organism evidence="2 3">
    <name type="scientific">Geodermatophilus pulveris</name>
    <dbReference type="NCBI Taxonomy" id="1564159"/>
    <lineage>
        <taxon>Bacteria</taxon>
        <taxon>Bacillati</taxon>
        <taxon>Actinomycetota</taxon>
        <taxon>Actinomycetes</taxon>
        <taxon>Geodermatophilales</taxon>
        <taxon>Geodermatophilaceae</taxon>
        <taxon>Geodermatophilus</taxon>
    </lineage>
</organism>
<feature type="transmembrane region" description="Helical" evidence="1">
    <location>
        <begin position="40"/>
        <end position="64"/>
    </location>
</feature>
<proteinExistence type="predicted"/>
<evidence type="ECO:0000313" key="3">
    <source>
        <dbReference type="Proteomes" id="UP000198373"/>
    </source>
</evidence>
<feature type="transmembrane region" description="Helical" evidence="1">
    <location>
        <begin position="108"/>
        <end position="125"/>
    </location>
</feature>
<dbReference type="Proteomes" id="UP000198373">
    <property type="component" value="Unassembled WGS sequence"/>
</dbReference>
<keyword evidence="1" id="KW-1133">Transmembrane helix</keyword>
<keyword evidence="1" id="KW-0812">Transmembrane</keyword>
<name>A0A239D8P8_9ACTN</name>
<evidence type="ECO:0000256" key="1">
    <source>
        <dbReference type="SAM" id="Phobius"/>
    </source>
</evidence>